<dbReference type="EMBL" id="CP038850">
    <property type="protein sequence ID" value="QCT57042.1"/>
    <property type="molecule type" value="Genomic_DNA"/>
</dbReference>
<protein>
    <submittedName>
        <fullName evidence="2">RNA-metabolising metallo-beta-lactamase</fullName>
    </submittedName>
</protein>
<name>A0A4P7P589_STAAU</name>
<evidence type="ECO:0000313" key="11">
    <source>
        <dbReference type="Proteomes" id="UP000451682"/>
    </source>
</evidence>
<reference evidence="3" key="5">
    <citation type="submission" date="2019-04" db="EMBL/GenBank/DDBJ databases">
        <title>Whole-genome sequencing of local methicillin-resistant S. aureus strain Lr2.</title>
        <authorList>
            <person name="Ullah N."/>
            <person name="Ali A."/>
        </authorList>
    </citation>
    <scope>NUCLEOTIDE SEQUENCE [LARGE SCALE GENOMIC DNA]</scope>
    <source>
        <strain evidence="3">Lr2</strain>
    </source>
</reference>
<accession>A0A4P7P589</accession>
<evidence type="ECO:0000313" key="7">
    <source>
        <dbReference type="Proteomes" id="UP000217245"/>
    </source>
</evidence>
<evidence type="ECO:0000313" key="4">
    <source>
        <dbReference type="EMBL" id="RZH91513.1"/>
    </source>
</evidence>
<evidence type="ECO:0000313" key="2">
    <source>
        <dbReference type="EMBL" id="PPJ73006.1"/>
    </source>
</evidence>
<reference evidence="2 8" key="2">
    <citation type="submission" date="2017-11" db="EMBL/GenBank/DDBJ databases">
        <authorList>
            <person name="Founou R.C."/>
            <person name="Founou L."/>
            <person name="Allam M."/>
            <person name="Ismail A."/>
            <person name="Essack S.Y."/>
        </authorList>
    </citation>
    <scope>NUCLEOTIDE SEQUENCE [LARGE SCALE GENOMIC DNA]</scope>
    <source>
        <strain evidence="2 8">G703N2B1</strain>
    </source>
</reference>
<evidence type="ECO:0000313" key="8">
    <source>
        <dbReference type="Proteomes" id="UP000238775"/>
    </source>
</evidence>
<proteinExistence type="predicted"/>
<evidence type="ECO:0000313" key="10">
    <source>
        <dbReference type="Proteomes" id="UP000294017"/>
    </source>
</evidence>
<evidence type="ECO:0000313" key="3">
    <source>
        <dbReference type="EMBL" id="QCT57042.1"/>
    </source>
</evidence>
<dbReference type="Proteomes" id="UP000238775">
    <property type="component" value="Unassembled WGS sequence"/>
</dbReference>
<dbReference type="AlphaFoldDB" id="A0A4P7P589"/>
<reference evidence="1 7" key="1">
    <citation type="submission" date="2017-09" db="EMBL/GenBank/DDBJ databases">
        <title>A single nucleotide polymorphism in the Staphylococcus aureus virulence regulator SaeR abolishes pathogenesis.</title>
        <authorList>
            <person name="Copin R.J."/>
            <person name="Sause W."/>
            <person name="Shopsin B."/>
            <person name="Torres V.J."/>
        </authorList>
    </citation>
    <scope>NUCLEOTIDE SEQUENCE [LARGE SCALE GENOMIC DNA]</scope>
    <source>
        <strain evidence="7">Newman</strain>
        <strain evidence="1">Newman_D2C</strain>
    </source>
</reference>
<dbReference type="Proteomes" id="UP000293434">
    <property type="component" value="Unassembled WGS sequence"/>
</dbReference>
<gene>
    <name evidence="1" type="ORF">CNH36_06790</name>
    <name evidence="2" type="ORF">CV021_11515</name>
    <name evidence="6" type="ORF">DQU50_02465</name>
    <name evidence="3" type="ORF">E1948_06240</name>
    <name evidence="4" type="ORF">EIG94_12040</name>
    <name evidence="5" type="ORF">EIH03_08890</name>
</gene>
<accession>A0A2G8XKB4</accession>
<dbReference type="Proteomes" id="UP000294017">
    <property type="component" value="Unassembled WGS sequence"/>
</dbReference>
<dbReference type="EMBL" id="PGWZ01000410">
    <property type="protein sequence ID" value="PPJ73006.1"/>
    <property type="molecule type" value="Genomic_DNA"/>
</dbReference>
<reference evidence="9 10" key="4">
    <citation type="submission" date="2018-11" db="EMBL/GenBank/DDBJ databases">
        <title>Genomic profiling of Staphylococcus species from a Poultry farm system in KwaZulu-Natal, South Africa.</title>
        <authorList>
            <person name="Amoako D.G."/>
            <person name="Somboro A.M."/>
            <person name="Abia A.L.K."/>
            <person name="Bester L.A."/>
            <person name="Essack S.Y."/>
        </authorList>
    </citation>
    <scope>NUCLEOTIDE SEQUENCE [LARGE SCALE GENOMIC DNA]</scope>
    <source>
        <strain evidence="5 10">SA12</strain>
        <strain evidence="4 9">SA9</strain>
    </source>
</reference>
<reference evidence="6 11" key="3">
    <citation type="submission" date="2018-06" db="EMBL/GenBank/DDBJ databases">
        <title>Whole genome sequencing to identify and define MRSA outbreaks.</title>
        <authorList>
            <person name="Sullivan M.J."/>
            <person name="Altman D.R."/>
            <person name="Chacko K."/>
            <person name="Ciferri B."/>
            <person name="Webster E."/>
            <person name="Deikus G."/>
            <person name="Lewis M."/>
            <person name="Khan Z."/>
            <person name="Beckford C."/>
            <person name="Rendo A."/>
            <person name="Samaroo F."/>
            <person name="Sebra R."/>
            <person name="Karam-Howlin R."/>
            <person name="Southwick K."/>
            <person name="Adams E."/>
            <person name="Ying L."/>
            <person name="Kornblum J."/>
            <person name="Factor S."/>
            <person name="Danesh Yazdi M."/>
            <person name="Dingle T."/>
            <person name="Hamula C."/>
            <person name="Bashir A."/>
            <person name="Schadt E."/>
            <person name="Kasarskis A."/>
            <person name="Patel G."/>
            <person name="Wallach F."/>
            <person name="Gibbs K."/>
            <person name="Van Bakel H."/>
        </authorList>
    </citation>
    <scope>NUCLEOTIDE SEQUENCE [LARGE SCALE GENOMIC DNA]</scope>
    <source>
        <strain evidence="6">Pt013</strain>
        <strain evidence="11">pt013</strain>
    </source>
</reference>
<dbReference type="Proteomes" id="UP000217245">
    <property type="component" value="Chromosome"/>
</dbReference>
<evidence type="ECO:0000313" key="1">
    <source>
        <dbReference type="EMBL" id="ATC71370.1"/>
    </source>
</evidence>
<sequence>MRISLFFFFIKLKILPPKFVTRPYINSLFIIS</sequence>
<dbReference type="EMBL" id="QNXF01000002">
    <property type="protein sequence ID" value="TXL46702.1"/>
    <property type="molecule type" value="Genomic_DNA"/>
</dbReference>
<organism evidence="2 8">
    <name type="scientific">Staphylococcus aureus</name>
    <dbReference type="NCBI Taxonomy" id="1280"/>
    <lineage>
        <taxon>Bacteria</taxon>
        <taxon>Bacillati</taxon>
        <taxon>Bacillota</taxon>
        <taxon>Bacilli</taxon>
        <taxon>Bacillales</taxon>
        <taxon>Staphylococcaceae</taxon>
        <taxon>Staphylococcus</taxon>
    </lineage>
</organism>
<evidence type="ECO:0000313" key="5">
    <source>
        <dbReference type="EMBL" id="RZI06829.1"/>
    </source>
</evidence>
<dbReference type="EMBL" id="RQTC01000228">
    <property type="protein sequence ID" value="RZH91513.1"/>
    <property type="molecule type" value="Genomic_DNA"/>
</dbReference>
<evidence type="ECO:0000313" key="9">
    <source>
        <dbReference type="Proteomes" id="UP000293434"/>
    </source>
</evidence>
<dbReference type="Proteomes" id="UP000451682">
    <property type="component" value="Unassembled WGS sequence"/>
</dbReference>
<evidence type="ECO:0000313" key="6">
    <source>
        <dbReference type="EMBL" id="TXL46702.1"/>
    </source>
</evidence>
<dbReference type="EMBL" id="RQTF01000150">
    <property type="protein sequence ID" value="RZI06829.1"/>
    <property type="molecule type" value="Genomic_DNA"/>
</dbReference>
<dbReference type="EMBL" id="CP023391">
    <property type="protein sequence ID" value="ATC71370.1"/>
    <property type="molecule type" value="Genomic_DNA"/>
</dbReference>